<accession>A0A427AD60</accession>
<comment type="caution">
    <text evidence="3">The sequence shown here is derived from an EMBL/GenBank/DDBJ whole genome shotgun (WGS) entry which is preliminary data.</text>
</comment>
<evidence type="ECO:0000256" key="1">
    <source>
        <dbReference type="SAM" id="MobiDB-lite"/>
    </source>
</evidence>
<feature type="compositionally biased region" description="Basic and acidic residues" evidence="1">
    <location>
        <begin position="16"/>
        <end position="30"/>
    </location>
</feature>
<dbReference type="PANTHER" id="PTHR45990">
    <property type="entry name" value="DNA REPAIR PROTEIN REV1"/>
    <property type="match status" value="1"/>
</dbReference>
<dbReference type="AlphaFoldDB" id="A0A427AD60"/>
<dbReference type="GO" id="GO:0005634">
    <property type="term" value="C:nucleus"/>
    <property type="evidence" value="ECO:0007669"/>
    <property type="project" value="TreeGrafter"/>
</dbReference>
<dbReference type="GO" id="GO:0070987">
    <property type="term" value="P:error-free translesion synthesis"/>
    <property type="evidence" value="ECO:0007669"/>
    <property type="project" value="TreeGrafter"/>
</dbReference>
<dbReference type="GO" id="GO:0017125">
    <property type="term" value="F:deoxycytidyl transferase activity"/>
    <property type="evidence" value="ECO:0007669"/>
    <property type="project" value="TreeGrafter"/>
</dbReference>
<evidence type="ECO:0000313" key="4">
    <source>
        <dbReference type="Proteomes" id="UP000287651"/>
    </source>
</evidence>
<name>A0A427AD60_ENSVE</name>
<dbReference type="SUPFAM" id="SSF52113">
    <property type="entry name" value="BRCT domain"/>
    <property type="match status" value="1"/>
</dbReference>
<feature type="region of interest" description="Disordered" evidence="1">
    <location>
        <begin position="1"/>
        <end position="41"/>
    </location>
</feature>
<protein>
    <recommendedName>
        <fullName evidence="2">BRCT domain-containing protein</fullName>
    </recommendedName>
</protein>
<feature type="domain" description="BRCT" evidence="2">
    <location>
        <begin position="130"/>
        <end position="232"/>
    </location>
</feature>
<dbReference type="Proteomes" id="UP000287651">
    <property type="component" value="Unassembled WGS sequence"/>
</dbReference>
<evidence type="ECO:0000313" key="3">
    <source>
        <dbReference type="EMBL" id="RRT74126.1"/>
    </source>
</evidence>
<dbReference type="Gene3D" id="3.40.50.10190">
    <property type="entry name" value="BRCT domain"/>
    <property type="match status" value="1"/>
</dbReference>
<dbReference type="GO" id="GO:0042276">
    <property type="term" value="P:error-prone translesion synthesis"/>
    <property type="evidence" value="ECO:0007669"/>
    <property type="project" value="TreeGrafter"/>
</dbReference>
<dbReference type="InterPro" id="IPR001357">
    <property type="entry name" value="BRCT_dom"/>
</dbReference>
<organism evidence="3 4">
    <name type="scientific">Ensete ventricosum</name>
    <name type="common">Abyssinian banana</name>
    <name type="synonym">Musa ensete</name>
    <dbReference type="NCBI Taxonomy" id="4639"/>
    <lineage>
        <taxon>Eukaryota</taxon>
        <taxon>Viridiplantae</taxon>
        <taxon>Streptophyta</taxon>
        <taxon>Embryophyta</taxon>
        <taxon>Tracheophyta</taxon>
        <taxon>Spermatophyta</taxon>
        <taxon>Magnoliopsida</taxon>
        <taxon>Liliopsida</taxon>
        <taxon>Zingiberales</taxon>
        <taxon>Musaceae</taxon>
        <taxon>Ensete</taxon>
    </lineage>
</organism>
<dbReference type="GO" id="GO:0003887">
    <property type="term" value="F:DNA-directed DNA polymerase activity"/>
    <property type="evidence" value="ECO:0007669"/>
    <property type="project" value="TreeGrafter"/>
</dbReference>
<dbReference type="PANTHER" id="PTHR45990:SF1">
    <property type="entry name" value="DNA REPAIR PROTEIN REV1"/>
    <property type="match status" value="1"/>
</dbReference>
<reference evidence="3 4" key="1">
    <citation type="journal article" date="2014" name="Agronomy (Basel)">
        <title>A Draft Genome Sequence for Ensete ventricosum, the Drought-Tolerant Tree Against Hunger.</title>
        <authorList>
            <person name="Harrison J."/>
            <person name="Moore K.A."/>
            <person name="Paszkiewicz K."/>
            <person name="Jones T."/>
            <person name="Grant M."/>
            <person name="Ambacheew D."/>
            <person name="Muzemil S."/>
            <person name="Studholme D.J."/>
        </authorList>
    </citation>
    <scope>NUCLEOTIDE SEQUENCE [LARGE SCALE GENOMIC DNA]</scope>
</reference>
<dbReference type="EMBL" id="AMZH03002875">
    <property type="protein sequence ID" value="RRT74126.1"/>
    <property type="molecule type" value="Genomic_DNA"/>
</dbReference>
<evidence type="ECO:0000259" key="2">
    <source>
        <dbReference type="PROSITE" id="PS50172"/>
    </source>
</evidence>
<dbReference type="PROSITE" id="PS50172">
    <property type="entry name" value="BRCT"/>
    <property type="match status" value="1"/>
</dbReference>
<sequence length="239" mass="27206">MTSKSPSPSNPRKRNCRSDPSRTRNPRESGRNAPKKSPFADVGRHPHPLFILRGLPFPCLPSFLIAPRLISLAATWRSRIESFVNSSTPAPPPLGKEYLAGFQSSLTDSRCLPVRCFRFSSVCCHRCLQELRVFMLRHGGRYENYFSRRSVTHIICSHLPDSKMRNFRLSLRNAPNWISLSSQLSSSLLNMFLDVMVVEFELSFLWFRAFSRGLPVVRPAWVVDSVAANKLLSCNCLYT</sequence>
<dbReference type="InterPro" id="IPR036420">
    <property type="entry name" value="BRCT_dom_sf"/>
</dbReference>
<gene>
    <name evidence="3" type="ORF">B296_00031675</name>
</gene>
<proteinExistence type="predicted"/>